<organism evidence="11 12">
    <name type="scientific">Heracleum sosnowskyi</name>
    <dbReference type="NCBI Taxonomy" id="360622"/>
    <lineage>
        <taxon>Eukaryota</taxon>
        <taxon>Viridiplantae</taxon>
        <taxon>Streptophyta</taxon>
        <taxon>Embryophyta</taxon>
        <taxon>Tracheophyta</taxon>
        <taxon>Spermatophyta</taxon>
        <taxon>Magnoliopsida</taxon>
        <taxon>eudicotyledons</taxon>
        <taxon>Gunneridae</taxon>
        <taxon>Pentapetalae</taxon>
        <taxon>asterids</taxon>
        <taxon>campanulids</taxon>
        <taxon>Apiales</taxon>
        <taxon>Apiaceae</taxon>
        <taxon>Apioideae</taxon>
        <taxon>apioid superclade</taxon>
        <taxon>Tordylieae</taxon>
        <taxon>Tordyliinae</taxon>
        <taxon>Heracleum</taxon>
    </lineage>
</organism>
<dbReference type="AlphaFoldDB" id="A0AAD8JES9"/>
<dbReference type="EMBL" id="JAUIZM010000001">
    <property type="protein sequence ID" value="KAK1402366.1"/>
    <property type="molecule type" value="Genomic_DNA"/>
</dbReference>
<evidence type="ECO:0000256" key="5">
    <source>
        <dbReference type="ARBA" id="ARBA00022989"/>
    </source>
</evidence>
<dbReference type="Pfam" id="PF00924">
    <property type="entry name" value="MS_channel_2nd"/>
    <property type="match status" value="1"/>
</dbReference>
<keyword evidence="7" id="KW-0472">Membrane</keyword>
<evidence type="ECO:0000256" key="2">
    <source>
        <dbReference type="ARBA" id="ARBA00008017"/>
    </source>
</evidence>
<dbReference type="InterPro" id="IPR010920">
    <property type="entry name" value="LSM_dom_sf"/>
</dbReference>
<proteinExistence type="inferred from homology"/>
<dbReference type="InterPro" id="IPR023408">
    <property type="entry name" value="MscS_beta-dom_sf"/>
</dbReference>
<name>A0AAD8JES9_9APIA</name>
<accession>A0AAD8JES9</accession>
<comment type="caution">
    <text evidence="11">The sequence shown here is derived from an EMBL/GenBank/DDBJ whole genome shotgun (WGS) entry which is preliminary data.</text>
</comment>
<comment type="subcellular location">
    <subcellularLocation>
        <location evidence="1">Membrane</location>
        <topology evidence="1">Multi-pass membrane protein</topology>
    </subcellularLocation>
</comment>
<keyword evidence="4" id="KW-0812">Transmembrane</keyword>
<dbReference type="GO" id="GO:0008381">
    <property type="term" value="F:mechanosensitive monoatomic ion channel activity"/>
    <property type="evidence" value="ECO:0007669"/>
    <property type="project" value="TreeGrafter"/>
</dbReference>
<keyword evidence="5" id="KW-1133">Transmembrane helix</keyword>
<evidence type="ECO:0000256" key="8">
    <source>
        <dbReference type="ARBA" id="ARBA00023303"/>
    </source>
</evidence>
<dbReference type="PANTHER" id="PTHR31618">
    <property type="entry name" value="MECHANOSENSITIVE ION CHANNEL PROTEIN 5"/>
    <property type="match status" value="1"/>
</dbReference>
<dbReference type="Proteomes" id="UP001237642">
    <property type="component" value="Unassembled WGS sequence"/>
</dbReference>
<feature type="compositionally biased region" description="Polar residues" evidence="9">
    <location>
        <begin position="1"/>
        <end position="14"/>
    </location>
</feature>
<dbReference type="PANTHER" id="PTHR31618:SF20">
    <property type="entry name" value="MECHANOSENSITIVE ION CHANNEL PROTEIN 10"/>
    <property type="match status" value="1"/>
</dbReference>
<gene>
    <name evidence="11" type="ORF">POM88_001971</name>
</gene>
<evidence type="ECO:0000256" key="6">
    <source>
        <dbReference type="ARBA" id="ARBA00023065"/>
    </source>
</evidence>
<dbReference type="InterPro" id="IPR016688">
    <property type="entry name" value="MscS-like_plants/fungi"/>
</dbReference>
<sequence>MLGRTNSASQFSFRSTKKGKPLKEGTKKAVIDMNKLYQMKQEKVSAWTMKMLVTVISNSGLSTISSSLDEIDYYGNNEQVDKEITNEMEAIAVAYHIYRNVSQPGSKYIDEQDLRRFMLSEEVNFVFPLIDVAETGQVDRKALTEWVLSYFVFVMHPFDVGDRCVIDGVQMIVEEMNILTTVFLRYDMEKIYYLNSVLATKPISNFYRSPDMGDSLEFSIDFRTPVEKIGSLKDKIKKYLERTP</sequence>
<dbReference type="InterPro" id="IPR006685">
    <property type="entry name" value="MscS_channel_2nd"/>
</dbReference>
<evidence type="ECO:0000256" key="1">
    <source>
        <dbReference type="ARBA" id="ARBA00004141"/>
    </source>
</evidence>
<keyword evidence="3" id="KW-0813">Transport</keyword>
<reference evidence="11" key="1">
    <citation type="submission" date="2023-02" db="EMBL/GenBank/DDBJ databases">
        <title>Genome of toxic invasive species Heracleum sosnowskyi carries increased number of genes despite the absence of recent whole-genome duplications.</title>
        <authorList>
            <person name="Schelkunov M."/>
            <person name="Shtratnikova V."/>
            <person name="Makarenko M."/>
            <person name="Klepikova A."/>
            <person name="Omelchenko D."/>
            <person name="Novikova G."/>
            <person name="Obukhova E."/>
            <person name="Bogdanov V."/>
            <person name="Penin A."/>
            <person name="Logacheva M."/>
        </authorList>
    </citation>
    <scope>NUCLEOTIDE SEQUENCE</scope>
    <source>
        <strain evidence="11">Hsosn_3</strain>
        <tissue evidence="11">Leaf</tissue>
    </source>
</reference>
<dbReference type="GO" id="GO:0050982">
    <property type="term" value="P:detection of mechanical stimulus"/>
    <property type="evidence" value="ECO:0007669"/>
    <property type="project" value="TreeGrafter"/>
</dbReference>
<evidence type="ECO:0000259" key="10">
    <source>
        <dbReference type="Pfam" id="PF00924"/>
    </source>
</evidence>
<comment type="similarity">
    <text evidence="2">Belongs to the MscS (TC 1.A.23) family.</text>
</comment>
<evidence type="ECO:0000256" key="9">
    <source>
        <dbReference type="SAM" id="MobiDB-lite"/>
    </source>
</evidence>
<feature type="domain" description="Mechanosensitive ion channel MscS" evidence="10">
    <location>
        <begin position="151"/>
        <end position="206"/>
    </location>
</feature>
<evidence type="ECO:0000256" key="4">
    <source>
        <dbReference type="ARBA" id="ARBA00022692"/>
    </source>
</evidence>
<reference evidence="11" key="2">
    <citation type="submission" date="2023-05" db="EMBL/GenBank/DDBJ databases">
        <authorList>
            <person name="Schelkunov M.I."/>
        </authorList>
    </citation>
    <scope>NUCLEOTIDE SEQUENCE</scope>
    <source>
        <strain evidence="11">Hsosn_3</strain>
        <tissue evidence="11">Leaf</tissue>
    </source>
</reference>
<dbReference type="FunFam" id="2.30.30.60:FF:000003">
    <property type="entry name" value="Predicted mechanosensitive ion channel"/>
    <property type="match status" value="1"/>
</dbReference>
<keyword evidence="6" id="KW-0406">Ion transport</keyword>
<dbReference type="SUPFAM" id="SSF50182">
    <property type="entry name" value="Sm-like ribonucleoproteins"/>
    <property type="match status" value="1"/>
</dbReference>
<evidence type="ECO:0000256" key="7">
    <source>
        <dbReference type="ARBA" id="ARBA00023136"/>
    </source>
</evidence>
<keyword evidence="12" id="KW-1185">Reference proteome</keyword>
<feature type="region of interest" description="Disordered" evidence="9">
    <location>
        <begin position="1"/>
        <end position="20"/>
    </location>
</feature>
<keyword evidence="8" id="KW-0407">Ion channel</keyword>
<evidence type="ECO:0000313" key="11">
    <source>
        <dbReference type="EMBL" id="KAK1402366.1"/>
    </source>
</evidence>
<evidence type="ECO:0000256" key="3">
    <source>
        <dbReference type="ARBA" id="ARBA00022448"/>
    </source>
</evidence>
<evidence type="ECO:0000313" key="12">
    <source>
        <dbReference type="Proteomes" id="UP001237642"/>
    </source>
</evidence>
<dbReference type="Gene3D" id="2.30.30.60">
    <property type="match status" value="1"/>
</dbReference>
<dbReference type="GO" id="GO:0006820">
    <property type="term" value="P:monoatomic anion transport"/>
    <property type="evidence" value="ECO:0007669"/>
    <property type="project" value="TreeGrafter"/>
</dbReference>
<protein>
    <recommendedName>
        <fullName evidence="10">Mechanosensitive ion channel MscS domain-containing protein</fullName>
    </recommendedName>
</protein>
<dbReference type="GO" id="GO:0005886">
    <property type="term" value="C:plasma membrane"/>
    <property type="evidence" value="ECO:0007669"/>
    <property type="project" value="TreeGrafter"/>
</dbReference>